<dbReference type="AlphaFoldDB" id="A0A9P7S3P8"/>
<dbReference type="KEGG" id="more:E1B28_005437"/>
<dbReference type="GeneID" id="66074513"/>
<dbReference type="Gene3D" id="3.60.130.30">
    <property type="match status" value="1"/>
</dbReference>
<dbReference type="EMBL" id="CM032183">
    <property type="protein sequence ID" value="KAG7094613.1"/>
    <property type="molecule type" value="Genomic_DNA"/>
</dbReference>
<dbReference type="Proteomes" id="UP001049176">
    <property type="component" value="Chromosome 3"/>
</dbReference>
<comment type="caution">
    <text evidence="1">The sequence shown here is derived from an EMBL/GenBank/DDBJ whole genome shotgun (WGS) entry which is preliminary data.</text>
</comment>
<name>A0A9P7S3P8_9AGAR</name>
<sequence>MSSSSDHTWKAASPQAVEQWLKTSKAVAIHLQLMFQMEWPEEFSQFEHMHKAARWIHREIDQGLWIGKVIVYKLGSSVHLDGNNVCPTATYCLGAFNGRHMEILDLEACLLYKPGDVIIGWMNVLFHRVSPWDISEPFPDEVSKFLEEYKVTSGHVSVVSFFPESAYTALKDKPEGWARTTSFGRRKIHC</sequence>
<proteinExistence type="predicted"/>
<dbReference type="RefSeq" id="XP_043011083.1">
    <property type="nucleotide sequence ID" value="XM_043149999.1"/>
</dbReference>
<keyword evidence="2" id="KW-1185">Reference proteome</keyword>
<dbReference type="OrthoDB" id="2658103at2759"/>
<gene>
    <name evidence="1" type="ORF">E1B28_005437</name>
</gene>
<evidence type="ECO:0000313" key="1">
    <source>
        <dbReference type="EMBL" id="KAG7094613.1"/>
    </source>
</evidence>
<evidence type="ECO:0000313" key="2">
    <source>
        <dbReference type="Proteomes" id="UP001049176"/>
    </source>
</evidence>
<reference evidence="1" key="1">
    <citation type="journal article" date="2021" name="Genome Biol. Evol.">
        <title>The assembled and annotated genome of the fairy-ring fungus Marasmius oreades.</title>
        <authorList>
            <person name="Hiltunen M."/>
            <person name="Ament-Velasquez S.L."/>
            <person name="Johannesson H."/>
        </authorList>
    </citation>
    <scope>NUCLEOTIDE SEQUENCE</scope>
    <source>
        <strain evidence="1">03SP1</strain>
    </source>
</reference>
<accession>A0A9P7S3P8</accession>
<organism evidence="1 2">
    <name type="scientific">Marasmius oreades</name>
    <name type="common">fairy-ring Marasmius</name>
    <dbReference type="NCBI Taxonomy" id="181124"/>
    <lineage>
        <taxon>Eukaryota</taxon>
        <taxon>Fungi</taxon>
        <taxon>Dikarya</taxon>
        <taxon>Basidiomycota</taxon>
        <taxon>Agaricomycotina</taxon>
        <taxon>Agaricomycetes</taxon>
        <taxon>Agaricomycetidae</taxon>
        <taxon>Agaricales</taxon>
        <taxon>Marasmiineae</taxon>
        <taxon>Marasmiaceae</taxon>
        <taxon>Marasmius</taxon>
    </lineage>
</organism>
<protein>
    <submittedName>
        <fullName evidence="1">Uncharacterized protein</fullName>
    </submittedName>
</protein>